<organism evidence="7 8">
    <name type="scientific">Leptomonas pyrrhocoris</name>
    <name type="common">Firebug parasite</name>
    <dbReference type="NCBI Taxonomy" id="157538"/>
    <lineage>
        <taxon>Eukaryota</taxon>
        <taxon>Discoba</taxon>
        <taxon>Euglenozoa</taxon>
        <taxon>Kinetoplastea</taxon>
        <taxon>Metakinetoplastina</taxon>
        <taxon>Trypanosomatida</taxon>
        <taxon>Trypanosomatidae</taxon>
        <taxon>Leishmaniinae</taxon>
        <taxon>Leptomonas</taxon>
    </lineage>
</organism>
<feature type="transmembrane region" description="Helical" evidence="6">
    <location>
        <begin position="322"/>
        <end position="350"/>
    </location>
</feature>
<proteinExistence type="predicted"/>
<dbReference type="InterPro" id="IPR007273">
    <property type="entry name" value="SCAMP"/>
</dbReference>
<evidence type="ECO:0000256" key="5">
    <source>
        <dbReference type="SAM" id="MobiDB-lite"/>
    </source>
</evidence>
<feature type="transmembrane region" description="Helical" evidence="6">
    <location>
        <begin position="245"/>
        <end position="267"/>
    </location>
</feature>
<keyword evidence="3 6" id="KW-1133">Transmembrane helix</keyword>
<accession>A0A0M9G024</accession>
<keyword evidence="4 6" id="KW-0472">Membrane</keyword>
<feature type="transmembrane region" description="Helical" evidence="6">
    <location>
        <begin position="279"/>
        <end position="302"/>
    </location>
</feature>
<reference evidence="7 8" key="1">
    <citation type="submission" date="2015-07" db="EMBL/GenBank/DDBJ databases">
        <title>High-quality genome of monoxenous trypanosomatid Leptomonas pyrrhocoris.</title>
        <authorList>
            <person name="Flegontov P."/>
            <person name="Butenko A."/>
            <person name="Firsov S."/>
            <person name="Vlcek C."/>
            <person name="Logacheva M.D."/>
            <person name="Field M."/>
            <person name="Filatov D."/>
            <person name="Flegontova O."/>
            <person name="Gerasimov E."/>
            <person name="Jackson A.P."/>
            <person name="Kelly S."/>
            <person name="Opperdoes F."/>
            <person name="O'Reilly A."/>
            <person name="Votypka J."/>
            <person name="Yurchenko V."/>
            <person name="Lukes J."/>
        </authorList>
    </citation>
    <scope>NUCLEOTIDE SEQUENCE [LARGE SCALE GENOMIC DNA]</scope>
    <source>
        <strain evidence="7">H10</strain>
    </source>
</reference>
<dbReference type="Pfam" id="PF04144">
    <property type="entry name" value="SCAMP"/>
    <property type="match status" value="1"/>
</dbReference>
<keyword evidence="8" id="KW-1185">Reference proteome</keyword>
<dbReference type="Proteomes" id="UP000037923">
    <property type="component" value="Unassembled WGS sequence"/>
</dbReference>
<feature type="region of interest" description="Disordered" evidence="5">
    <location>
        <begin position="1"/>
        <end position="82"/>
    </location>
</feature>
<feature type="transmembrane region" description="Helical" evidence="6">
    <location>
        <begin position="202"/>
        <end position="225"/>
    </location>
</feature>
<dbReference type="GO" id="GO:0032588">
    <property type="term" value="C:trans-Golgi network membrane"/>
    <property type="evidence" value="ECO:0007669"/>
    <property type="project" value="TreeGrafter"/>
</dbReference>
<evidence type="ECO:0000256" key="3">
    <source>
        <dbReference type="ARBA" id="ARBA00022989"/>
    </source>
</evidence>
<dbReference type="OrthoDB" id="242866at2759"/>
<evidence type="ECO:0000313" key="7">
    <source>
        <dbReference type="EMBL" id="KPA79483.1"/>
    </source>
</evidence>
<feature type="compositionally biased region" description="Polar residues" evidence="5">
    <location>
        <begin position="73"/>
        <end position="82"/>
    </location>
</feature>
<comment type="subcellular location">
    <subcellularLocation>
        <location evidence="1">Membrane</location>
        <topology evidence="1">Multi-pass membrane protein</topology>
    </subcellularLocation>
</comment>
<feature type="compositionally biased region" description="Polar residues" evidence="5">
    <location>
        <begin position="18"/>
        <end position="51"/>
    </location>
</feature>
<dbReference type="PANTHER" id="PTHR10687">
    <property type="entry name" value="SECRETORY CARRIER-ASSOCIATED MEMBRANE PROTEIN SCAMP"/>
    <property type="match status" value="1"/>
</dbReference>
<sequence length="369" mass="41270">MYGSSENQELRALYQFGQPDSTTTRHATDQEPTSVANDRAGGSNNYNTEADSFSPREENIHGMPTSPGAFGNANDTYVPTGNGNVGSHATVSFDAAGEKQHHKDGSKKNVIKKMLGTDKKSTKGMTDEEKKAYQIQERWKNAVLEEQRLNELEGRVAQEETMTGIIGQAPNFPPKILCIRPLVYHKISDVSPERRRFVTMAFWDWVAVCIVLVANCPITIACNYVPYKSSIDKSRTRDINKGLNIVLACIYLVGIPLSFLIWYWPIYQSNYKLRPTQHVLALSGLIVALAQTIFAFVGPYSYGFCGILSSKWVGETREKGVVAPMAIVTALWGVQAVFTCYMICQVFIYYRRDLAARRAQRRQQLATGQ</sequence>
<dbReference type="PANTHER" id="PTHR10687:SF85">
    <property type="entry name" value="SCAMP FAMILY PROTEIN"/>
    <property type="match status" value="1"/>
</dbReference>
<dbReference type="OMA" id="NWIATCV"/>
<dbReference type="GO" id="GO:0055038">
    <property type="term" value="C:recycling endosome membrane"/>
    <property type="evidence" value="ECO:0007669"/>
    <property type="project" value="TreeGrafter"/>
</dbReference>
<evidence type="ECO:0000256" key="6">
    <source>
        <dbReference type="SAM" id="Phobius"/>
    </source>
</evidence>
<protein>
    <submittedName>
        <fullName evidence="7">Uncharacterized protein</fullName>
    </submittedName>
</protein>
<keyword evidence="2 6" id="KW-0812">Transmembrane</keyword>
<dbReference type="EMBL" id="LGTL01000010">
    <property type="protein sequence ID" value="KPA79483.1"/>
    <property type="molecule type" value="Genomic_DNA"/>
</dbReference>
<evidence type="ECO:0000256" key="1">
    <source>
        <dbReference type="ARBA" id="ARBA00004141"/>
    </source>
</evidence>
<dbReference type="AlphaFoldDB" id="A0A0M9G024"/>
<gene>
    <name evidence="7" type="ORF">ABB37_05315</name>
</gene>
<dbReference type="VEuPathDB" id="TriTrypDB:LpyrH10_10_0840"/>
<name>A0A0M9G024_LEPPY</name>
<evidence type="ECO:0000256" key="2">
    <source>
        <dbReference type="ARBA" id="ARBA00022692"/>
    </source>
</evidence>
<evidence type="ECO:0000256" key="4">
    <source>
        <dbReference type="ARBA" id="ARBA00023136"/>
    </source>
</evidence>
<comment type="caution">
    <text evidence="7">The sequence shown here is derived from an EMBL/GenBank/DDBJ whole genome shotgun (WGS) entry which is preliminary data.</text>
</comment>
<dbReference type="GeneID" id="26905605"/>
<evidence type="ECO:0000313" key="8">
    <source>
        <dbReference type="Proteomes" id="UP000037923"/>
    </source>
</evidence>
<dbReference type="GO" id="GO:0015031">
    <property type="term" value="P:protein transport"/>
    <property type="evidence" value="ECO:0007669"/>
    <property type="project" value="InterPro"/>
</dbReference>
<dbReference type="RefSeq" id="XP_015657922.1">
    <property type="nucleotide sequence ID" value="XM_015803280.1"/>
</dbReference>